<gene>
    <name evidence="2" type="ORF">VE01_00986</name>
</gene>
<feature type="compositionally biased region" description="Low complexity" evidence="1">
    <location>
        <begin position="325"/>
        <end position="335"/>
    </location>
</feature>
<dbReference type="AlphaFoldDB" id="A0A2P2SWE6"/>
<feature type="region of interest" description="Disordered" evidence="1">
    <location>
        <begin position="119"/>
        <end position="177"/>
    </location>
</feature>
<evidence type="ECO:0000313" key="2">
    <source>
        <dbReference type="EMBL" id="OBU01171.1"/>
    </source>
</evidence>
<dbReference type="RefSeq" id="XP_018134903.1">
    <property type="nucleotide sequence ID" value="XM_018270514.2"/>
</dbReference>
<keyword evidence="3" id="KW-1185">Reference proteome</keyword>
<organism evidence="2 3">
    <name type="scientific">Pseudogymnoascus verrucosus</name>
    <dbReference type="NCBI Taxonomy" id="342668"/>
    <lineage>
        <taxon>Eukaryota</taxon>
        <taxon>Fungi</taxon>
        <taxon>Dikarya</taxon>
        <taxon>Ascomycota</taxon>
        <taxon>Pezizomycotina</taxon>
        <taxon>Leotiomycetes</taxon>
        <taxon>Thelebolales</taxon>
        <taxon>Thelebolaceae</taxon>
        <taxon>Pseudogymnoascus</taxon>
    </lineage>
</organism>
<feature type="region of interest" description="Disordered" evidence="1">
    <location>
        <begin position="33"/>
        <end position="84"/>
    </location>
</feature>
<feature type="compositionally biased region" description="Low complexity" evidence="1">
    <location>
        <begin position="159"/>
        <end position="170"/>
    </location>
</feature>
<evidence type="ECO:0000313" key="3">
    <source>
        <dbReference type="Proteomes" id="UP000091956"/>
    </source>
</evidence>
<name>A0A2P2SWE6_9PEZI</name>
<feature type="compositionally biased region" description="Low complexity" evidence="1">
    <location>
        <begin position="226"/>
        <end position="240"/>
    </location>
</feature>
<dbReference type="EMBL" id="KV460207">
    <property type="protein sequence ID" value="OBU01171.1"/>
    <property type="molecule type" value="Genomic_DNA"/>
</dbReference>
<reference evidence="2 3" key="1">
    <citation type="submission" date="2016-03" db="EMBL/GenBank/DDBJ databases">
        <title>Comparative genomics of Pseudogymnoascus destructans, the fungus causing white-nose syndrome of bats.</title>
        <authorList>
            <person name="Palmer J.M."/>
            <person name="Drees K.P."/>
            <person name="Foster J.T."/>
            <person name="Lindner D.L."/>
        </authorList>
    </citation>
    <scope>NUCLEOTIDE SEQUENCE [LARGE SCALE GENOMIC DNA]</scope>
    <source>
        <strain evidence="2 3">UAMH 10579</strain>
    </source>
</reference>
<feature type="compositionally biased region" description="Low complexity" evidence="1">
    <location>
        <begin position="45"/>
        <end position="63"/>
    </location>
</feature>
<proteinExistence type="predicted"/>
<dbReference type="Proteomes" id="UP000091956">
    <property type="component" value="Unassembled WGS sequence"/>
</dbReference>
<feature type="compositionally biased region" description="Basic and acidic residues" evidence="1">
    <location>
        <begin position="140"/>
        <end position="151"/>
    </location>
</feature>
<dbReference type="OrthoDB" id="5329403at2759"/>
<sequence>MAAEAAKNLQGNRTRPMSIVPAIPLPYVQKRKLAGAPRKEETEVASDATADSRTSTSNDSSATVEACHSTDTNGTSDQETKQKVDTVYSAASPLTFEVEENQALDLPDNNLRALGQEHTEHEVTTEGYDSHVAQPGQTTQEDKTQVEKVTRQVDPVPTSSDKQPSASKSSYNMPPAQFVPGQHTLPNRPALDTEAPTYTKFQVSGGPHPMHHTHPSQGSMVFGGYSDSNNSSPAPPLSSAGMSQYPYPPPPPTNGHMHHLSNGFQVPPPPGFGFQQQHGGHIVHSPAMDGFSRRHPPPFPHPEGYSPSATPGINDNRRQQFYDPSTSRSLRSHSSAPHEHDPRPTQFPNPNATSRATNGSNGHTDDGKLYYQHQMSGRGGSGLHGVVPHPSVDNLDGLLGYIQGQFADPTFADYTLEVRYTDDRAKPMRIPGHNLLFARSPTLKRLMIAQANDGSSESSSRTILIETADRFLSSDGFWIALQRLYGAPLHSLDTPPTPGRSIEAQNLATSNPASFHRFDLALGYAAAGHILQIPPVLSRGIEVACHLVNWLTLEKALNFALDGGLSSQWTLDNNFNGICPSTYGPAVDMLIHSALGFLIANFPPHLDFDVTASEPAFNSRLPVLSKAKVSKHNPRLSSIKFGDHPMEEPILPALKNANPASLISGILINLPFQLLKYVLEAPSLGSHDWATSTMRQTVMHEVINEREKRRIRVLNDRSASNDVRMSNSKEWQTVGWQEGVETEAPREMPTLTRTWVDFKLPE</sequence>
<evidence type="ECO:0000256" key="1">
    <source>
        <dbReference type="SAM" id="MobiDB-lite"/>
    </source>
</evidence>
<feature type="region of interest" description="Disordered" evidence="1">
    <location>
        <begin position="204"/>
        <end position="385"/>
    </location>
</feature>
<reference evidence="3" key="2">
    <citation type="journal article" date="2018" name="Nat. Commun.">
        <title>Extreme sensitivity to ultraviolet light in the fungal pathogen causing white-nose syndrome of bats.</title>
        <authorList>
            <person name="Palmer J.M."/>
            <person name="Drees K.P."/>
            <person name="Foster J.T."/>
            <person name="Lindner D.L."/>
        </authorList>
    </citation>
    <scope>NUCLEOTIDE SEQUENCE [LARGE SCALE GENOMIC DNA]</scope>
    <source>
        <strain evidence="3">UAMH 10579</strain>
    </source>
</reference>
<accession>A0A2P2SWE6</accession>
<feature type="compositionally biased region" description="Polar residues" evidence="1">
    <location>
        <begin position="346"/>
        <end position="362"/>
    </location>
</feature>
<dbReference type="GeneID" id="28834372"/>
<protein>
    <submittedName>
        <fullName evidence="2">Uncharacterized protein</fullName>
    </submittedName>
</protein>